<dbReference type="Proteomes" id="UP000286287">
    <property type="component" value="Unassembled WGS sequence"/>
</dbReference>
<accession>A0A418V8J0</accession>
<keyword evidence="3" id="KW-1185">Reference proteome</keyword>
<sequence length="147" mass="14627">MKHMLSRGLLPDLLRLGRAGLLTVLGLSTAAATAVPVSQPPISQPPISPPPASAAPALAAPDMAGTDIVTGLTLAVNATGQLVVTALEDGGAAQQAGLQLGDRIVAVNGQAHPALSTVLLLLGGPAQGQVELSVQRGNEALLLSLPF</sequence>
<dbReference type="Pfam" id="PF17820">
    <property type="entry name" value="PDZ_6"/>
    <property type="match status" value="1"/>
</dbReference>
<reference evidence="2 3" key="1">
    <citation type="submission" date="2018-09" db="EMBL/GenBank/DDBJ databases">
        <authorList>
            <person name="Zhu H."/>
        </authorList>
    </citation>
    <scope>NUCLEOTIDE SEQUENCE [LARGE SCALE GENOMIC DNA]</scope>
    <source>
        <strain evidence="2 3">K2S05-167</strain>
    </source>
</reference>
<evidence type="ECO:0000313" key="3">
    <source>
        <dbReference type="Proteomes" id="UP000286287"/>
    </source>
</evidence>
<gene>
    <name evidence="2" type="ORF">D3875_13470</name>
</gene>
<dbReference type="RefSeq" id="WP_119764513.1">
    <property type="nucleotide sequence ID" value="NZ_QYUJ01000014.1"/>
</dbReference>
<organism evidence="2 3">
    <name type="scientific">Deinococcus cavernae</name>
    <dbReference type="NCBI Taxonomy" id="2320857"/>
    <lineage>
        <taxon>Bacteria</taxon>
        <taxon>Thermotogati</taxon>
        <taxon>Deinococcota</taxon>
        <taxon>Deinococci</taxon>
        <taxon>Deinococcales</taxon>
        <taxon>Deinococcaceae</taxon>
        <taxon>Deinococcus</taxon>
    </lineage>
</organism>
<protein>
    <submittedName>
        <fullName evidence="2">PDZ domain-containing protein</fullName>
    </submittedName>
</protein>
<name>A0A418V8J0_9DEIO</name>
<dbReference type="InterPro" id="IPR036034">
    <property type="entry name" value="PDZ_sf"/>
</dbReference>
<evidence type="ECO:0000313" key="2">
    <source>
        <dbReference type="EMBL" id="RJF72409.1"/>
    </source>
</evidence>
<dbReference type="PROSITE" id="PS50106">
    <property type="entry name" value="PDZ"/>
    <property type="match status" value="1"/>
</dbReference>
<feature type="domain" description="PDZ" evidence="1">
    <location>
        <begin position="71"/>
        <end position="116"/>
    </location>
</feature>
<proteinExistence type="predicted"/>
<dbReference type="InterPro" id="IPR001478">
    <property type="entry name" value="PDZ"/>
</dbReference>
<dbReference type="SMART" id="SM00228">
    <property type="entry name" value="PDZ"/>
    <property type="match status" value="1"/>
</dbReference>
<dbReference type="InterPro" id="IPR041489">
    <property type="entry name" value="PDZ_6"/>
</dbReference>
<dbReference type="Gene3D" id="2.30.42.10">
    <property type="match status" value="1"/>
</dbReference>
<dbReference type="AlphaFoldDB" id="A0A418V8J0"/>
<dbReference type="SUPFAM" id="SSF50156">
    <property type="entry name" value="PDZ domain-like"/>
    <property type="match status" value="1"/>
</dbReference>
<comment type="caution">
    <text evidence="2">The sequence shown here is derived from an EMBL/GenBank/DDBJ whole genome shotgun (WGS) entry which is preliminary data.</text>
</comment>
<dbReference type="EMBL" id="QYUJ01000014">
    <property type="protein sequence ID" value="RJF72409.1"/>
    <property type="molecule type" value="Genomic_DNA"/>
</dbReference>
<evidence type="ECO:0000259" key="1">
    <source>
        <dbReference type="PROSITE" id="PS50106"/>
    </source>
</evidence>